<name>A0A9J7DSP7_SPOLT</name>
<dbReference type="AlphaFoldDB" id="A0A9J7DSP7"/>
<proteinExistence type="predicted"/>
<feature type="signal peptide" evidence="4">
    <location>
        <begin position="1"/>
        <end position="17"/>
    </location>
</feature>
<dbReference type="Pfam" id="PF00379">
    <property type="entry name" value="Chitin_bind_4"/>
    <property type="match status" value="1"/>
</dbReference>
<dbReference type="GeneID" id="111349197"/>
<sequence length="235" mass="24270">MFSKIVALSAVLAVSAAGLLPAAHYSSADAVSSQSIVRHDEAHPVAHVAHLASPVAHVAHVGAPVAYAAPSHYSSAASVSSQSILHHEQPHAKLVAAAPVHYAAAPVNYAAAPVHYAAAPVHYAAPVAKVIAPAQKVLVSAHAEEYAHPKYDFSYSVADGHTGDNKSQQESRDGDAVHGEYSLVEADGSVRRVQYTADDHNGFNAVVSNSAPAHHVAAPVAHAVHAAPVLLAHHH</sequence>
<keyword evidence="1 3" id="KW-0193">Cuticle</keyword>
<dbReference type="Proteomes" id="UP000301870">
    <property type="component" value="Chromosome 9"/>
</dbReference>
<keyword evidence="2 4" id="KW-0732">Signal</keyword>
<dbReference type="InterPro" id="IPR000618">
    <property type="entry name" value="Insect_cuticle"/>
</dbReference>
<evidence type="ECO:0000313" key="6">
    <source>
        <dbReference type="RefSeq" id="XP_022815961.1"/>
    </source>
</evidence>
<keyword evidence="5" id="KW-1185">Reference proteome</keyword>
<dbReference type="PANTHER" id="PTHR12236">
    <property type="entry name" value="STRUCTURAL CONTITUENT OF CUTICLE"/>
    <property type="match status" value="1"/>
</dbReference>
<evidence type="ECO:0000256" key="4">
    <source>
        <dbReference type="SAM" id="SignalP"/>
    </source>
</evidence>
<protein>
    <submittedName>
        <fullName evidence="6">Cuticle protein 8-like</fullName>
    </submittedName>
</protein>
<reference evidence="6" key="1">
    <citation type="submission" date="2025-08" db="UniProtKB">
        <authorList>
            <consortium name="RefSeq"/>
        </authorList>
    </citation>
    <scope>IDENTIFICATION</scope>
    <source>
        <strain evidence="6">Ishihara</strain>
        <tissue evidence="6">Whole body</tissue>
    </source>
</reference>
<accession>A0A9J7DSP7</accession>
<dbReference type="GO" id="GO:0042302">
    <property type="term" value="F:structural constituent of cuticle"/>
    <property type="evidence" value="ECO:0007669"/>
    <property type="project" value="UniProtKB-UniRule"/>
</dbReference>
<evidence type="ECO:0000256" key="1">
    <source>
        <dbReference type="ARBA" id="ARBA00022460"/>
    </source>
</evidence>
<organism evidence="5 6">
    <name type="scientific">Spodoptera litura</name>
    <name type="common">Asian cotton leafworm</name>
    <dbReference type="NCBI Taxonomy" id="69820"/>
    <lineage>
        <taxon>Eukaryota</taxon>
        <taxon>Metazoa</taxon>
        <taxon>Ecdysozoa</taxon>
        <taxon>Arthropoda</taxon>
        <taxon>Hexapoda</taxon>
        <taxon>Insecta</taxon>
        <taxon>Pterygota</taxon>
        <taxon>Neoptera</taxon>
        <taxon>Endopterygota</taxon>
        <taxon>Lepidoptera</taxon>
        <taxon>Glossata</taxon>
        <taxon>Ditrysia</taxon>
        <taxon>Noctuoidea</taxon>
        <taxon>Noctuidae</taxon>
        <taxon>Amphipyrinae</taxon>
        <taxon>Spodoptera</taxon>
    </lineage>
</organism>
<evidence type="ECO:0000256" key="2">
    <source>
        <dbReference type="ARBA" id="ARBA00022729"/>
    </source>
</evidence>
<dbReference type="PRINTS" id="PR00947">
    <property type="entry name" value="CUTICLE"/>
</dbReference>
<dbReference type="GO" id="GO:0005615">
    <property type="term" value="C:extracellular space"/>
    <property type="evidence" value="ECO:0007669"/>
    <property type="project" value="TreeGrafter"/>
</dbReference>
<dbReference type="PROSITE" id="PS51155">
    <property type="entry name" value="CHIT_BIND_RR_2"/>
    <property type="match status" value="1"/>
</dbReference>
<feature type="chain" id="PRO_5039896560" evidence="4">
    <location>
        <begin position="18"/>
        <end position="235"/>
    </location>
</feature>
<dbReference type="PANTHER" id="PTHR12236:SF95">
    <property type="entry name" value="CUTICULAR PROTEIN 76BD, ISOFORM C-RELATED"/>
    <property type="match status" value="1"/>
</dbReference>
<dbReference type="PROSITE" id="PS00233">
    <property type="entry name" value="CHIT_BIND_RR_1"/>
    <property type="match status" value="1"/>
</dbReference>
<dbReference type="InterPro" id="IPR031311">
    <property type="entry name" value="CHIT_BIND_RR_consensus"/>
</dbReference>
<dbReference type="OrthoDB" id="7789829at2759"/>
<dbReference type="GO" id="GO:0031012">
    <property type="term" value="C:extracellular matrix"/>
    <property type="evidence" value="ECO:0007669"/>
    <property type="project" value="TreeGrafter"/>
</dbReference>
<dbReference type="KEGG" id="sliu:111349197"/>
<gene>
    <name evidence="6" type="primary">LOC111349197</name>
</gene>
<dbReference type="InterPro" id="IPR051217">
    <property type="entry name" value="Insect_Cuticle_Struc_Prot"/>
</dbReference>
<dbReference type="RefSeq" id="XP_022815961.1">
    <property type="nucleotide sequence ID" value="XM_022960193.1"/>
</dbReference>
<evidence type="ECO:0000256" key="3">
    <source>
        <dbReference type="PROSITE-ProRule" id="PRU00497"/>
    </source>
</evidence>
<evidence type="ECO:0000313" key="5">
    <source>
        <dbReference type="Proteomes" id="UP000301870"/>
    </source>
</evidence>